<reference evidence="1 2" key="1">
    <citation type="submission" date="2016-10" db="EMBL/GenBank/DDBJ databases">
        <authorList>
            <person name="de Groot N.N."/>
        </authorList>
    </citation>
    <scope>NUCLEOTIDE SEQUENCE [LARGE SCALE GENOMIC DNA]</scope>
    <source>
        <strain evidence="1 2">DSM 3756</strain>
    </source>
</reference>
<evidence type="ECO:0000313" key="1">
    <source>
        <dbReference type="EMBL" id="SDX16303.1"/>
    </source>
</evidence>
<dbReference type="Proteomes" id="UP000182573">
    <property type="component" value="Unassembled WGS sequence"/>
</dbReference>
<sequence length="109" mass="12410">MTIDRVEVSHTAAEKADRYLSPAQLETVLREHTGYVCRRTSPNHDNLYPDNEFTLRGEFYGLSLDIVFAVESDRVAVITQMSQHSDSLRGQFYEYVGDTAEDAITHARL</sequence>
<dbReference type="STRING" id="28442.SAMN05443574_11661"/>
<evidence type="ECO:0000313" key="2">
    <source>
        <dbReference type="Proteomes" id="UP000182573"/>
    </source>
</evidence>
<protein>
    <recommendedName>
        <fullName evidence="3">DUF4258 domain-containing protein</fullName>
    </recommendedName>
</protein>
<gene>
    <name evidence="1" type="ORF">SAMN05443574_11661</name>
</gene>
<dbReference type="RefSeq" id="WP_004517511.1">
    <property type="nucleotide sequence ID" value="NZ_FNOF01000016.1"/>
</dbReference>
<dbReference type="AlphaFoldDB" id="A0A1H2ZFN4"/>
<organism evidence="1 2">
    <name type="scientific">Haloarcula vallismortis</name>
    <name type="common">Halobacterium vallismortis</name>
    <dbReference type="NCBI Taxonomy" id="28442"/>
    <lineage>
        <taxon>Archaea</taxon>
        <taxon>Methanobacteriati</taxon>
        <taxon>Methanobacteriota</taxon>
        <taxon>Stenosarchaea group</taxon>
        <taxon>Halobacteria</taxon>
        <taxon>Halobacteriales</taxon>
        <taxon>Haloarculaceae</taxon>
        <taxon>Haloarcula</taxon>
    </lineage>
</organism>
<accession>A0A1H2ZFN4</accession>
<dbReference type="EMBL" id="FNOF01000016">
    <property type="protein sequence ID" value="SDX16303.1"/>
    <property type="molecule type" value="Genomic_DNA"/>
</dbReference>
<name>A0A1H2ZFN4_HALVA</name>
<proteinExistence type="predicted"/>
<evidence type="ECO:0008006" key="3">
    <source>
        <dbReference type="Google" id="ProtNLM"/>
    </source>
</evidence>